<feature type="transmembrane region" description="Helical" evidence="1">
    <location>
        <begin position="86"/>
        <end position="104"/>
    </location>
</feature>
<keyword evidence="1" id="KW-1133">Transmembrane helix</keyword>
<accession>A0A379DA79</accession>
<feature type="transmembrane region" description="Helical" evidence="1">
    <location>
        <begin position="167"/>
        <end position="184"/>
    </location>
</feature>
<evidence type="ECO:0008006" key="4">
    <source>
        <dbReference type="Google" id="ProtNLM"/>
    </source>
</evidence>
<name>A0A379DA79_9FIRM</name>
<dbReference type="RefSeq" id="WP_004822690.1">
    <property type="nucleotide sequence ID" value="NZ_UGTH01000001.1"/>
</dbReference>
<keyword evidence="1" id="KW-0472">Membrane</keyword>
<feature type="transmembrane region" description="Helical" evidence="1">
    <location>
        <begin position="409"/>
        <end position="435"/>
    </location>
</feature>
<evidence type="ECO:0000313" key="3">
    <source>
        <dbReference type="Proteomes" id="UP000254777"/>
    </source>
</evidence>
<dbReference type="AlphaFoldDB" id="A0A379DA79"/>
<dbReference type="EMBL" id="UGTH01000001">
    <property type="protein sequence ID" value="SUB74502.1"/>
    <property type="molecule type" value="Genomic_DNA"/>
</dbReference>
<reference evidence="2 3" key="1">
    <citation type="submission" date="2018-06" db="EMBL/GenBank/DDBJ databases">
        <authorList>
            <consortium name="Pathogen Informatics"/>
            <person name="Doyle S."/>
        </authorList>
    </citation>
    <scope>NUCLEOTIDE SEQUENCE [LARGE SCALE GENOMIC DNA]</scope>
    <source>
        <strain evidence="2 3">NCTC11088</strain>
    </source>
</reference>
<dbReference type="Proteomes" id="UP000254777">
    <property type="component" value="Unassembled WGS sequence"/>
</dbReference>
<feature type="transmembrane region" description="Helical" evidence="1">
    <location>
        <begin position="196"/>
        <end position="220"/>
    </location>
</feature>
<proteinExistence type="predicted"/>
<evidence type="ECO:0000313" key="2">
    <source>
        <dbReference type="EMBL" id="SUB74502.1"/>
    </source>
</evidence>
<gene>
    <name evidence="2" type="ORF">NCTC11088_00247</name>
</gene>
<feature type="transmembrane region" description="Helical" evidence="1">
    <location>
        <begin position="258"/>
        <end position="285"/>
    </location>
</feature>
<organism evidence="2 3">
    <name type="scientific">Peptoniphilus indolicus</name>
    <dbReference type="NCBI Taxonomy" id="33030"/>
    <lineage>
        <taxon>Bacteria</taxon>
        <taxon>Bacillati</taxon>
        <taxon>Bacillota</taxon>
        <taxon>Tissierellia</taxon>
        <taxon>Tissierellales</taxon>
        <taxon>Peptoniphilaceae</taxon>
        <taxon>Peptoniphilus</taxon>
    </lineage>
</organism>
<evidence type="ECO:0000256" key="1">
    <source>
        <dbReference type="SAM" id="Phobius"/>
    </source>
</evidence>
<feature type="transmembrane region" description="Helical" evidence="1">
    <location>
        <begin position="348"/>
        <end position="370"/>
    </location>
</feature>
<protein>
    <recommendedName>
        <fullName evidence="4">Permease family</fullName>
    </recommendedName>
</protein>
<sequence>MKREYGMEQPGIRLGMFTYRLPILHYRIELSELFQALLMSATCLGAVPVITDVLGIPFELAWGMVIINGFLYTLHATWGDPVVPGWITPSIPLTIAFLSTFPMGPERIQALIALQLIIAIIFIVMGLTGVAGKLLGIVPSSLKAGILMGAGFASVIGEFSPGKRFDSTPITIALCSILAYYLLFSKRFKKLKNNKGIFGFIGGLGMLPAILLAVIVGPLAGEYPIPPVKWFPIIKIPDFAGIIQTVSPFAIGWPTKEVFLAALPMAIVVYIIAFGDFVTSGALLAEADEKRQDEKIVFDANRSNIISGIRNLIESLVCAYPTLAGPLWAAVTASVAERYKDGPEKMESIFSGVGTFRWFTFIAVMVTPIVTFVQPILPAALSMTLLVQGFVCVRLAINMTNSELDKGIAGVMGAVIAAKGAAWGLCIGVLLNLILADKEERELAKKLENN</sequence>
<feature type="transmembrane region" description="Helical" evidence="1">
    <location>
        <begin position="110"/>
        <end position="132"/>
    </location>
</feature>
<keyword evidence="1" id="KW-0812">Transmembrane</keyword>